<dbReference type="AlphaFoldDB" id="A0A813I205"/>
<evidence type="ECO:0000313" key="3">
    <source>
        <dbReference type="EMBL" id="CAE8644029.1"/>
    </source>
</evidence>
<comment type="caution">
    <text evidence="3">The sequence shown here is derived from an EMBL/GenBank/DDBJ whole genome shotgun (WGS) entry which is preliminary data.</text>
</comment>
<sequence>VLPTLAVLVISLLAAASVLGHGPAFVSGPCVRGAVVEVQQQLETRPEALVAGVAVGLAAAQPVHATMLYDEILPYAGSVTFAILWGLVLGFVLLRLQEAVPE</sequence>
<gene>
    <name evidence="3" type="ORF">PGLA2088_LOCUS2687</name>
</gene>
<keyword evidence="1" id="KW-1133">Transmembrane helix</keyword>
<evidence type="ECO:0000256" key="1">
    <source>
        <dbReference type="SAM" id="Phobius"/>
    </source>
</evidence>
<dbReference type="Proteomes" id="UP000626109">
    <property type="component" value="Unassembled WGS sequence"/>
</dbReference>
<keyword evidence="1" id="KW-0472">Membrane</keyword>
<protein>
    <recommendedName>
        <fullName evidence="5">H(+)-exporting diphosphatase</fullName>
    </recommendedName>
</protein>
<organism evidence="3 4">
    <name type="scientific">Polarella glacialis</name>
    <name type="common">Dinoflagellate</name>
    <dbReference type="NCBI Taxonomy" id="89957"/>
    <lineage>
        <taxon>Eukaryota</taxon>
        <taxon>Sar</taxon>
        <taxon>Alveolata</taxon>
        <taxon>Dinophyceae</taxon>
        <taxon>Suessiales</taxon>
        <taxon>Suessiaceae</taxon>
        <taxon>Polarella</taxon>
    </lineage>
</organism>
<feature type="non-terminal residue" evidence="3">
    <location>
        <position position="102"/>
    </location>
</feature>
<evidence type="ECO:0000256" key="2">
    <source>
        <dbReference type="SAM" id="SignalP"/>
    </source>
</evidence>
<accession>A0A813I205</accession>
<keyword evidence="1" id="KW-0812">Transmembrane</keyword>
<evidence type="ECO:0000313" key="4">
    <source>
        <dbReference type="Proteomes" id="UP000626109"/>
    </source>
</evidence>
<feature type="signal peptide" evidence="2">
    <location>
        <begin position="1"/>
        <end position="20"/>
    </location>
</feature>
<evidence type="ECO:0008006" key="5">
    <source>
        <dbReference type="Google" id="ProtNLM"/>
    </source>
</evidence>
<feature type="chain" id="PRO_5032531452" description="H(+)-exporting diphosphatase" evidence="2">
    <location>
        <begin position="21"/>
        <end position="102"/>
    </location>
</feature>
<name>A0A813I205_POLGL</name>
<dbReference type="EMBL" id="CAJNNW010002226">
    <property type="protein sequence ID" value="CAE8644029.1"/>
    <property type="molecule type" value="Genomic_DNA"/>
</dbReference>
<keyword evidence="2" id="KW-0732">Signal</keyword>
<proteinExistence type="predicted"/>
<feature type="transmembrane region" description="Helical" evidence="1">
    <location>
        <begin position="72"/>
        <end position="94"/>
    </location>
</feature>
<reference evidence="3" key="1">
    <citation type="submission" date="2021-02" db="EMBL/GenBank/DDBJ databases">
        <authorList>
            <person name="Dougan E. K."/>
            <person name="Rhodes N."/>
            <person name="Thang M."/>
            <person name="Chan C."/>
        </authorList>
    </citation>
    <scope>NUCLEOTIDE SEQUENCE</scope>
</reference>